<protein>
    <submittedName>
        <fullName evidence="2">Uncharacterized protein</fullName>
    </submittedName>
</protein>
<feature type="region of interest" description="Disordered" evidence="1">
    <location>
        <begin position="45"/>
        <end position="70"/>
    </location>
</feature>
<keyword evidence="3" id="KW-1185">Reference proteome</keyword>
<evidence type="ECO:0000256" key="1">
    <source>
        <dbReference type="SAM" id="MobiDB-lite"/>
    </source>
</evidence>
<dbReference type="AlphaFoldDB" id="A0A1D1V6I0"/>
<name>A0A1D1V6I0_RAMVA</name>
<comment type="caution">
    <text evidence="2">The sequence shown here is derived from an EMBL/GenBank/DDBJ whole genome shotgun (WGS) entry which is preliminary data.</text>
</comment>
<proteinExistence type="predicted"/>
<gene>
    <name evidence="2" type="primary">RvY_07264-1</name>
    <name evidence="2" type="synonym">RvY_07264.1</name>
    <name evidence="2" type="ORF">RvY_07264</name>
</gene>
<dbReference type="EMBL" id="BDGG01000003">
    <property type="protein sequence ID" value="GAU95682.1"/>
    <property type="molecule type" value="Genomic_DNA"/>
</dbReference>
<reference evidence="2 3" key="1">
    <citation type="journal article" date="2016" name="Nat. Commun.">
        <title>Extremotolerant tardigrade genome and improved radiotolerance of human cultured cells by tardigrade-unique protein.</title>
        <authorList>
            <person name="Hashimoto T."/>
            <person name="Horikawa D.D."/>
            <person name="Saito Y."/>
            <person name="Kuwahara H."/>
            <person name="Kozuka-Hata H."/>
            <person name="Shin-I T."/>
            <person name="Minakuchi Y."/>
            <person name="Ohishi K."/>
            <person name="Motoyama A."/>
            <person name="Aizu T."/>
            <person name="Enomoto A."/>
            <person name="Kondo K."/>
            <person name="Tanaka S."/>
            <person name="Hara Y."/>
            <person name="Koshikawa S."/>
            <person name="Sagara H."/>
            <person name="Miura T."/>
            <person name="Yokobori S."/>
            <person name="Miyagawa K."/>
            <person name="Suzuki Y."/>
            <person name="Kubo T."/>
            <person name="Oyama M."/>
            <person name="Kohara Y."/>
            <person name="Fujiyama A."/>
            <person name="Arakawa K."/>
            <person name="Katayama T."/>
            <person name="Toyoda A."/>
            <person name="Kunieda T."/>
        </authorList>
    </citation>
    <scope>NUCLEOTIDE SEQUENCE [LARGE SCALE GENOMIC DNA]</scope>
    <source>
        <strain evidence="2 3">YOKOZUNA-1</strain>
    </source>
</reference>
<organism evidence="2 3">
    <name type="scientific">Ramazzottius varieornatus</name>
    <name type="common">Water bear</name>
    <name type="synonym">Tardigrade</name>
    <dbReference type="NCBI Taxonomy" id="947166"/>
    <lineage>
        <taxon>Eukaryota</taxon>
        <taxon>Metazoa</taxon>
        <taxon>Ecdysozoa</taxon>
        <taxon>Tardigrada</taxon>
        <taxon>Eutardigrada</taxon>
        <taxon>Parachela</taxon>
        <taxon>Hypsibioidea</taxon>
        <taxon>Ramazzottiidae</taxon>
        <taxon>Ramazzottius</taxon>
    </lineage>
</organism>
<dbReference type="Proteomes" id="UP000186922">
    <property type="component" value="Unassembled WGS sequence"/>
</dbReference>
<evidence type="ECO:0000313" key="3">
    <source>
        <dbReference type="Proteomes" id="UP000186922"/>
    </source>
</evidence>
<accession>A0A1D1V6I0</accession>
<evidence type="ECO:0000313" key="2">
    <source>
        <dbReference type="EMBL" id="GAU95682.1"/>
    </source>
</evidence>
<sequence>MASINAAKKVDQVDFDVTDHNRAEVLGGHGEQNAMEAAATRIEEAHTGKNKTALKNPPPEGEDGTGFSDA</sequence>